<dbReference type="EMBL" id="LZZI01000032">
    <property type="protein sequence ID" value="OOM61688.1"/>
    <property type="molecule type" value="Genomic_DNA"/>
</dbReference>
<dbReference type="GO" id="GO:1902201">
    <property type="term" value="P:negative regulation of bacterial-type flagellum-dependent cell motility"/>
    <property type="evidence" value="ECO:0007669"/>
    <property type="project" value="TreeGrafter"/>
</dbReference>
<dbReference type="PROSITE" id="PS50887">
    <property type="entry name" value="GGDEF"/>
    <property type="match status" value="1"/>
</dbReference>
<dbReference type="GO" id="GO:0043709">
    <property type="term" value="P:cell adhesion involved in single-species biofilm formation"/>
    <property type="evidence" value="ECO:0007669"/>
    <property type="project" value="TreeGrafter"/>
</dbReference>
<sequence>MEKNSVRYTSVIKRIRRRYILALCIIIFALLLSQIIVQYNINNEMSYSRIINIAGRQRMLSQKISKDVYAIYLSENKETEDLYIDELVSALEIWRKSNTDLQRGNIEEGISKISNKKIEDMFLDIKKPHEAMINSAYDIIDMVKSSNYNKSEFLSKMHIIQDNEKLFLKGMDDIVFQYDLDAKEKILMIKNIEVILLAITLMLILFEILFIFAPAEKSIIKAFKDINESRKNFHKLFEVAPGAMFLVDYDTEDVILINKQGKDFKSKLFGKDKKLNIRNIIFSEVENNDDWIKKIKFNERLENQEMIITTEAEKNIAMLISSIKLYFGKKSTILLAIADITNQKKEKEDLEKLASIDELTGIFNRRYGLSILEDNYMKAKIESGDFSICFIDIDGLKLVNDKFGHDEGDWYIKTVANCIKENIGENNLVFRHGGDEFIIIFPKIGSGQVNQIIDKIQKRLKIIEDLEGKTYKLEISFGLTSYKLNEVDNLEGLLRKADYKMYENKKLKKVSR</sequence>
<gene>
    <name evidence="3" type="primary">ydaM_3</name>
    <name evidence="3" type="ORF">CLBCK_21920</name>
</gene>
<dbReference type="GO" id="GO:0005886">
    <property type="term" value="C:plasma membrane"/>
    <property type="evidence" value="ECO:0007669"/>
    <property type="project" value="TreeGrafter"/>
</dbReference>
<keyword evidence="1" id="KW-0472">Membrane</keyword>
<proteinExistence type="predicted"/>
<keyword evidence="3" id="KW-0808">Transferase</keyword>
<accession>A0A1S8S853</accession>
<protein>
    <submittedName>
        <fullName evidence="3">Putative diguanylate cyclase YdaM</fullName>
        <ecNumber evidence="3">2.7.7.65</ecNumber>
    </submittedName>
</protein>
<organism evidence="3 4">
    <name type="scientific">Clostridium beijerinckii</name>
    <name type="common">Clostridium MP</name>
    <dbReference type="NCBI Taxonomy" id="1520"/>
    <lineage>
        <taxon>Bacteria</taxon>
        <taxon>Bacillati</taxon>
        <taxon>Bacillota</taxon>
        <taxon>Clostridia</taxon>
        <taxon>Eubacteriales</taxon>
        <taxon>Clostridiaceae</taxon>
        <taxon>Clostridium</taxon>
    </lineage>
</organism>
<dbReference type="Proteomes" id="UP000190973">
    <property type="component" value="Unassembled WGS sequence"/>
</dbReference>
<comment type="caution">
    <text evidence="3">The sequence shown here is derived from an EMBL/GenBank/DDBJ whole genome shotgun (WGS) entry which is preliminary data.</text>
</comment>
<dbReference type="Pfam" id="PF00990">
    <property type="entry name" value="GGDEF"/>
    <property type="match status" value="1"/>
</dbReference>
<keyword evidence="1" id="KW-1133">Transmembrane helix</keyword>
<feature type="transmembrane region" description="Helical" evidence="1">
    <location>
        <begin position="20"/>
        <end position="41"/>
    </location>
</feature>
<dbReference type="InterPro" id="IPR000160">
    <property type="entry name" value="GGDEF_dom"/>
</dbReference>
<feature type="transmembrane region" description="Helical" evidence="1">
    <location>
        <begin position="194"/>
        <end position="215"/>
    </location>
</feature>
<dbReference type="NCBIfam" id="TIGR00254">
    <property type="entry name" value="GGDEF"/>
    <property type="match status" value="1"/>
</dbReference>
<evidence type="ECO:0000313" key="3">
    <source>
        <dbReference type="EMBL" id="OOM61688.1"/>
    </source>
</evidence>
<evidence type="ECO:0000313" key="4">
    <source>
        <dbReference type="Proteomes" id="UP000190973"/>
    </source>
</evidence>
<evidence type="ECO:0000259" key="2">
    <source>
        <dbReference type="PROSITE" id="PS50887"/>
    </source>
</evidence>
<dbReference type="PANTHER" id="PTHR45138">
    <property type="entry name" value="REGULATORY COMPONENTS OF SENSORY TRANSDUCTION SYSTEM"/>
    <property type="match status" value="1"/>
</dbReference>
<evidence type="ECO:0000256" key="1">
    <source>
        <dbReference type="SAM" id="Phobius"/>
    </source>
</evidence>
<dbReference type="Gene3D" id="3.30.70.270">
    <property type="match status" value="1"/>
</dbReference>
<keyword evidence="3" id="KW-0548">Nucleotidyltransferase</keyword>
<dbReference type="InterPro" id="IPR043128">
    <property type="entry name" value="Rev_trsase/Diguanyl_cyclase"/>
</dbReference>
<name>A0A1S8S853_CLOBE</name>
<dbReference type="CDD" id="cd01949">
    <property type="entry name" value="GGDEF"/>
    <property type="match status" value="1"/>
</dbReference>
<dbReference type="InterPro" id="IPR050469">
    <property type="entry name" value="Diguanylate_Cyclase"/>
</dbReference>
<dbReference type="GO" id="GO:0052621">
    <property type="term" value="F:diguanylate cyclase activity"/>
    <property type="evidence" value="ECO:0007669"/>
    <property type="project" value="UniProtKB-EC"/>
</dbReference>
<dbReference type="InterPro" id="IPR029787">
    <property type="entry name" value="Nucleotide_cyclase"/>
</dbReference>
<dbReference type="EC" id="2.7.7.65" evidence="3"/>
<dbReference type="RefSeq" id="WP_077838791.1">
    <property type="nucleotide sequence ID" value="NZ_JABTAE010000001.1"/>
</dbReference>
<dbReference type="SMART" id="SM00267">
    <property type="entry name" value="GGDEF"/>
    <property type="match status" value="1"/>
</dbReference>
<keyword evidence="1" id="KW-0812">Transmembrane</keyword>
<dbReference type="AlphaFoldDB" id="A0A1S8S853"/>
<dbReference type="PANTHER" id="PTHR45138:SF23">
    <property type="entry name" value="SIGNALING PROTEIN"/>
    <property type="match status" value="1"/>
</dbReference>
<dbReference type="SUPFAM" id="SSF55073">
    <property type="entry name" value="Nucleotide cyclase"/>
    <property type="match status" value="1"/>
</dbReference>
<reference evidence="3 4" key="1">
    <citation type="submission" date="2016-05" db="EMBL/GenBank/DDBJ databases">
        <title>Microbial solvent formation.</title>
        <authorList>
            <person name="Poehlein A."/>
            <person name="Montoya Solano J.D."/>
            <person name="Flitsch S."/>
            <person name="Krabben P."/>
            <person name="Duerre P."/>
            <person name="Daniel R."/>
        </authorList>
    </citation>
    <scope>NUCLEOTIDE SEQUENCE [LARGE SCALE GENOMIC DNA]</scope>
    <source>
        <strain evidence="3 4">DSM 53</strain>
    </source>
</reference>
<feature type="domain" description="GGDEF" evidence="2">
    <location>
        <begin position="384"/>
        <end position="512"/>
    </location>
</feature>